<evidence type="ECO:0000259" key="4">
    <source>
        <dbReference type="Pfam" id="PF13243"/>
    </source>
</evidence>
<dbReference type="RefSeq" id="WP_068537461.1">
    <property type="nucleotide sequence ID" value="NZ_LVJH01000070.1"/>
</dbReference>
<dbReference type="GO" id="GO:0016104">
    <property type="term" value="P:triterpenoid biosynthetic process"/>
    <property type="evidence" value="ECO:0007669"/>
    <property type="project" value="InterPro"/>
</dbReference>
<dbReference type="Proteomes" id="UP000076967">
    <property type="component" value="Unassembled WGS sequence"/>
</dbReference>
<dbReference type="STRING" id="494026.PGLA_22865"/>
<feature type="domain" description="Squalene cyclase C-terminal" evidence="4">
    <location>
        <begin position="94"/>
        <end position="183"/>
    </location>
</feature>
<evidence type="ECO:0000313" key="5">
    <source>
        <dbReference type="EMBL" id="OAB33779.1"/>
    </source>
</evidence>
<dbReference type="UniPathway" id="UPA00337"/>
<evidence type="ECO:0000313" key="6">
    <source>
        <dbReference type="Proteomes" id="UP000076967"/>
    </source>
</evidence>
<dbReference type="InterPro" id="IPR032696">
    <property type="entry name" value="SQ_cyclase_C"/>
</dbReference>
<proteinExistence type="inferred from homology"/>
<accession>A0A168D0W2</accession>
<comment type="similarity">
    <text evidence="2">Belongs to the terpene cyclase/mutase family.</text>
</comment>
<protein>
    <recommendedName>
        <fullName evidence="4">Squalene cyclase C-terminal domain-containing protein</fullName>
    </recommendedName>
</protein>
<sequence length="314" mass="35976">MIHLAQDVFNKHYLYIENTREDWKPDATKNLDMEVLNHIFRVIIQNHDTEQYIPEFMALIDVQHEDGGWGNYTDEIESHVRVTAFSTQMLLRFNSSFEDRFPQADSAIEKGINYLLRNQKPDGTWYDVNWGLYDAISVSTGTLMFAEILPSVPESIKAIVGEPFRRGIEFVVSTQGEDGGWVYKEKYETPVCVTAHLLQKTLGYEHGVAASQKAINYLINSQDPEGHYDGTNIDHTCDSIRALMLASELLNDFSANETIEKGIRWLFDNRNDDDGWGDFAGDESNFLINCDGMDTMLKYIRYVKVRETCLASLQ</sequence>
<comment type="pathway">
    <text evidence="1">Secondary metabolite biosynthesis; hopanoid biosynthesis.</text>
</comment>
<name>A0A168D0W2_9BACL</name>
<dbReference type="AlphaFoldDB" id="A0A168D0W2"/>
<dbReference type="PANTHER" id="PTHR11764:SF20">
    <property type="entry name" value="LANOSTEROL SYNTHASE"/>
    <property type="match status" value="1"/>
</dbReference>
<evidence type="ECO:0000256" key="1">
    <source>
        <dbReference type="ARBA" id="ARBA00004999"/>
    </source>
</evidence>
<organism evidence="5 6">
    <name type="scientific">Paenibacillus glacialis</name>
    <dbReference type="NCBI Taxonomy" id="494026"/>
    <lineage>
        <taxon>Bacteria</taxon>
        <taxon>Bacillati</taxon>
        <taxon>Bacillota</taxon>
        <taxon>Bacilli</taxon>
        <taxon>Bacillales</taxon>
        <taxon>Paenibacillaceae</taxon>
        <taxon>Paenibacillus</taxon>
    </lineage>
</organism>
<dbReference type="EMBL" id="LVJH01000070">
    <property type="protein sequence ID" value="OAB33779.1"/>
    <property type="molecule type" value="Genomic_DNA"/>
</dbReference>
<evidence type="ECO:0000256" key="3">
    <source>
        <dbReference type="ARBA" id="ARBA00022737"/>
    </source>
</evidence>
<dbReference type="OrthoDB" id="9758578at2"/>
<dbReference type="PANTHER" id="PTHR11764">
    <property type="entry name" value="TERPENE CYCLASE/MUTASE FAMILY MEMBER"/>
    <property type="match status" value="1"/>
</dbReference>
<dbReference type="GO" id="GO:0016866">
    <property type="term" value="F:intramolecular transferase activity"/>
    <property type="evidence" value="ECO:0007669"/>
    <property type="project" value="InterPro"/>
</dbReference>
<dbReference type="Gene3D" id="1.50.10.20">
    <property type="match status" value="1"/>
</dbReference>
<comment type="caution">
    <text evidence="5">The sequence shown here is derived from an EMBL/GenBank/DDBJ whole genome shotgun (WGS) entry which is preliminary data.</text>
</comment>
<dbReference type="InterPro" id="IPR018333">
    <property type="entry name" value="Squalene_cyclase"/>
</dbReference>
<dbReference type="InterPro" id="IPR008930">
    <property type="entry name" value="Terpenoid_cyclase/PrenylTrfase"/>
</dbReference>
<dbReference type="SUPFAM" id="SSF48239">
    <property type="entry name" value="Terpenoid cyclases/Protein prenyltransferases"/>
    <property type="match status" value="1"/>
</dbReference>
<reference evidence="5 6" key="1">
    <citation type="submission" date="2016-03" db="EMBL/GenBank/DDBJ databases">
        <title>Draft genome sequence of Paenibacillus glacialis DSM 22343.</title>
        <authorList>
            <person name="Shin S.-K."/>
            <person name="Yi H."/>
        </authorList>
    </citation>
    <scope>NUCLEOTIDE SEQUENCE [LARGE SCALE GENOMIC DNA]</scope>
    <source>
        <strain evidence="5 6">DSM 22343</strain>
    </source>
</reference>
<dbReference type="Pfam" id="PF13243">
    <property type="entry name" value="SQHop_cyclase_C"/>
    <property type="match status" value="2"/>
</dbReference>
<evidence type="ECO:0000256" key="2">
    <source>
        <dbReference type="ARBA" id="ARBA00009755"/>
    </source>
</evidence>
<gene>
    <name evidence="5" type="ORF">PGLA_22865</name>
</gene>
<feature type="domain" description="Squalene cyclase C-terminal" evidence="4">
    <location>
        <begin position="193"/>
        <end position="280"/>
    </location>
</feature>
<dbReference type="GO" id="GO:0005811">
    <property type="term" value="C:lipid droplet"/>
    <property type="evidence" value="ECO:0007669"/>
    <property type="project" value="InterPro"/>
</dbReference>
<keyword evidence="3" id="KW-0677">Repeat</keyword>
<dbReference type="SUPFAM" id="SSF81853">
    <property type="entry name" value="Family 10 polysaccharide lyase"/>
    <property type="match status" value="1"/>
</dbReference>
<keyword evidence="6" id="KW-1185">Reference proteome</keyword>